<dbReference type="AlphaFoldDB" id="A0A7G1P9Z4"/>
<dbReference type="Proteomes" id="UP000516444">
    <property type="component" value="Chromosome"/>
</dbReference>
<evidence type="ECO:0000313" key="1">
    <source>
        <dbReference type="EMBL" id="BCL32179.1"/>
    </source>
</evidence>
<reference evidence="1 2" key="1">
    <citation type="journal article" date="2014" name="Int. J. Syst. Evol. Microbiol.">
        <title>Complete genome sequence of Corynebacterium casei LMG S-19264T (=DSM 44701T), isolated from a smear-ripened cheese.</title>
        <authorList>
            <consortium name="US DOE Joint Genome Institute (JGI-PGF)"/>
            <person name="Walter F."/>
            <person name="Albersmeier A."/>
            <person name="Kalinowski J."/>
            <person name="Ruckert C."/>
        </authorList>
    </citation>
    <scope>NUCLEOTIDE SEQUENCE [LARGE SCALE GENOMIC DNA]</scope>
    <source>
        <strain evidence="1 2">JCM 4677</strain>
    </source>
</reference>
<gene>
    <name evidence="1" type="ORF">GCM10017557_70380</name>
</gene>
<dbReference type="KEGG" id="sgm:GCM10017557_70380"/>
<keyword evidence="2" id="KW-1185">Reference proteome</keyword>
<protein>
    <submittedName>
        <fullName evidence="1">Uncharacterized protein</fullName>
    </submittedName>
</protein>
<accession>A0A7G1P9Z4</accession>
<proteinExistence type="predicted"/>
<sequence>MGEVRRLRDEANRLRSRLDQITMDYAAGELSARQLEVATEVTVSELADMESRLARIGSSNALMRLMSASTPTAAWTALDDVDAQAAVMKALGEVLVHRPPRGRRPPRRTGRSASNRWKASPLRSIFVGMSSRSSRSFEVPALGCVRQRGGGP</sequence>
<name>A0A7G1P9Z4_9ACTN</name>
<evidence type="ECO:0000313" key="2">
    <source>
        <dbReference type="Proteomes" id="UP000516444"/>
    </source>
</evidence>
<organism evidence="1 2">
    <name type="scientific">Streptomyces aurantiacus</name>
    <dbReference type="NCBI Taxonomy" id="47760"/>
    <lineage>
        <taxon>Bacteria</taxon>
        <taxon>Bacillati</taxon>
        <taxon>Actinomycetota</taxon>
        <taxon>Actinomycetes</taxon>
        <taxon>Kitasatosporales</taxon>
        <taxon>Streptomycetaceae</taxon>
        <taxon>Streptomyces</taxon>
        <taxon>Streptomyces aurantiacus group</taxon>
    </lineage>
</organism>
<dbReference type="EMBL" id="AP023440">
    <property type="protein sequence ID" value="BCL32179.1"/>
    <property type="molecule type" value="Genomic_DNA"/>
</dbReference>